<dbReference type="PANTHER" id="PTHR37422:SF13">
    <property type="entry name" value="LIPOPOLYSACCHARIDE BIOSYNTHESIS PROTEIN PA4999-RELATED"/>
    <property type="match status" value="1"/>
</dbReference>
<keyword evidence="2 5" id="KW-0812">Transmembrane</keyword>
<keyword evidence="3 5" id="KW-1133">Transmembrane helix</keyword>
<protein>
    <submittedName>
        <fullName evidence="7">O-antigen ligase family protein</fullName>
    </submittedName>
</protein>
<evidence type="ECO:0000313" key="7">
    <source>
        <dbReference type="EMBL" id="KAA2239018.1"/>
    </source>
</evidence>
<feature type="domain" description="O-antigen ligase-related" evidence="6">
    <location>
        <begin position="201"/>
        <end position="353"/>
    </location>
</feature>
<comment type="caution">
    <text evidence="7">The sequence shown here is derived from an EMBL/GenBank/DDBJ whole genome shotgun (WGS) entry which is preliminary data.</text>
</comment>
<reference evidence="7 8" key="2">
    <citation type="submission" date="2019-09" db="EMBL/GenBank/DDBJ databases">
        <authorList>
            <person name="Jin C."/>
        </authorList>
    </citation>
    <scope>NUCLEOTIDE SEQUENCE [LARGE SCALE GENOMIC DNA]</scope>
    <source>
        <strain evidence="7 8">BN140078</strain>
    </source>
</reference>
<accession>A0A5B2VK14</accession>
<evidence type="ECO:0000313" key="8">
    <source>
        <dbReference type="Proteomes" id="UP000324611"/>
    </source>
</evidence>
<dbReference type="PANTHER" id="PTHR37422">
    <property type="entry name" value="TEICHURONIC ACID BIOSYNTHESIS PROTEIN TUAE"/>
    <property type="match status" value="1"/>
</dbReference>
<keyword evidence="4 5" id="KW-0472">Membrane</keyword>
<dbReference type="RefSeq" id="WP_149840197.1">
    <property type="nucleotide sequence ID" value="NZ_VUOC01000004.1"/>
</dbReference>
<feature type="transmembrane region" description="Helical" evidence="5">
    <location>
        <begin position="89"/>
        <end position="107"/>
    </location>
</feature>
<dbReference type="Pfam" id="PF04932">
    <property type="entry name" value="Wzy_C"/>
    <property type="match status" value="1"/>
</dbReference>
<feature type="transmembrane region" description="Helical" evidence="5">
    <location>
        <begin position="20"/>
        <end position="47"/>
    </location>
</feature>
<feature type="transmembrane region" description="Helical" evidence="5">
    <location>
        <begin position="241"/>
        <end position="260"/>
    </location>
</feature>
<sequence length="420" mass="47718">MKQLFCIEDGLANKISYFHIMLFLVSLPFDMFYSHIILISLIAHTLIHLRKKDIKPVISWRNMLLSSVFFLTLLSLIYTGSRPEGLNELSMQVTILLLPLVFSLNPLDLGKYRDNLLQVFMLTCAAVTAYLFLHALVTIGYYHQSLPLLFTPAFLNHNFSLPVGMHATYLAMQVAVALVYALYLLTKATTSPQRLFYLACCGLLAAGIIQLSSRAVFIALFLVINLAVPYFLLSGKRRLRFVMVVIPLSLLIIAGIYTASNFRERYVTELEKDLRRGNPGELTDPRMARWDIAMRIGVQSPVIGYGAGSEVALLREGYFQHKFYRSYLTNLNAHNQFISFFIKFGTIGLLIFVCTLVYGFRASFRHKDLLLFAFLAVTTAVCLSENIMDRDKGIFFYAAFFSLLIFSHYPIHHKESSALC</sequence>
<dbReference type="GO" id="GO:0016020">
    <property type="term" value="C:membrane"/>
    <property type="evidence" value="ECO:0007669"/>
    <property type="project" value="UniProtKB-SubCell"/>
</dbReference>
<proteinExistence type="predicted"/>
<feature type="transmembrane region" description="Helical" evidence="5">
    <location>
        <begin position="119"/>
        <end position="143"/>
    </location>
</feature>
<dbReference type="EMBL" id="VUOC01000004">
    <property type="protein sequence ID" value="KAA2239018.1"/>
    <property type="molecule type" value="Genomic_DNA"/>
</dbReference>
<dbReference type="InterPro" id="IPR051533">
    <property type="entry name" value="WaaL-like"/>
</dbReference>
<name>A0A5B2VK14_9BACT</name>
<feature type="transmembrane region" description="Helical" evidence="5">
    <location>
        <begin position="217"/>
        <end position="234"/>
    </location>
</feature>
<dbReference type="InterPro" id="IPR007016">
    <property type="entry name" value="O-antigen_ligase-rel_domated"/>
</dbReference>
<dbReference type="Proteomes" id="UP000324611">
    <property type="component" value="Unassembled WGS sequence"/>
</dbReference>
<feature type="transmembrane region" description="Helical" evidence="5">
    <location>
        <begin position="59"/>
        <end position="77"/>
    </location>
</feature>
<comment type="subcellular location">
    <subcellularLocation>
        <location evidence="1">Membrane</location>
        <topology evidence="1">Multi-pass membrane protein</topology>
    </subcellularLocation>
</comment>
<feature type="transmembrane region" description="Helical" evidence="5">
    <location>
        <begin position="163"/>
        <end position="183"/>
    </location>
</feature>
<evidence type="ECO:0000259" key="6">
    <source>
        <dbReference type="Pfam" id="PF04932"/>
    </source>
</evidence>
<gene>
    <name evidence="7" type="ORF">F0L74_22665</name>
</gene>
<dbReference type="GO" id="GO:0016874">
    <property type="term" value="F:ligase activity"/>
    <property type="evidence" value="ECO:0007669"/>
    <property type="project" value="UniProtKB-KW"/>
</dbReference>
<feature type="transmembrane region" description="Helical" evidence="5">
    <location>
        <begin position="369"/>
        <end position="388"/>
    </location>
</feature>
<keyword evidence="8" id="KW-1185">Reference proteome</keyword>
<reference evidence="7 8" key="1">
    <citation type="submission" date="2019-09" db="EMBL/GenBank/DDBJ databases">
        <title>Chitinophaga ginsengihumi sp. nov., isolated from soil of ginseng rhizosphere.</title>
        <authorList>
            <person name="Lee J."/>
        </authorList>
    </citation>
    <scope>NUCLEOTIDE SEQUENCE [LARGE SCALE GENOMIC DNA]</scope>
    <source>
        <strain evidence="7 8">BN140078</strain>
    </source>
</reference>
<feature type="transmembrane region" description="Helical" evidence="5">
    <location>
        <begin position="337"/>
        <end position="360"/>
    </location>
</feature>
<evidence type="ECO:0000256" key="5">
    <source>
        <dbReference type="SAM" id="Phobius"/>
    </source>
</evidence>
<evidence type="ECO:0000256" key="4">
    <source>
        <dbReference type="ARBA" id="ARBA00023136"/>
    </source>
</evidence>
<feature type="transmembrane region" description="Helical" evidence="5">
    <location>
        <begin position="195"/>
        <end position="211"/>
    </location>
</feature>
<dbReference type="AlphaFoldDB" id="A0A5B2VK14"/>
<feature type="transmembrane region" description="Helical" evidence="5">
    <location>
        <begin position="394"/>
        <end position="411"/>
    </location>
</feature>
<organism evidence="7 8">
    <name type="scientific">Chitinophaga agrisoli</name>
    <dbReference type="NCBI Taxonomy" id="2607653"/>
    <lineage>
        <taxon>Bacteria</taxon>
        <taxon>Pseudomonadati</taxon>
        <taxon>Bacteroidota</taxon>
        <taxon>Chitinophagia</taxon>
        <taxon>Chitinophagales</taxon>
        <taxon>Chitinophagaceae</taxon>
        <taxon>Chitinophaga</taxon>
    </lineage>
</organism>
<evidence type="ECO:0000256" key="2">
    <source>
        <dbReference type="ARBA" id="ARBA00022692"/>
    </source>
</evidence>
<keyword evidence="7" id="KW-0436">Ligase</keyword>
<evidence type="ECO:0000256" key="3">
    <source>
        <dbReference type="ARBA" id="ARBA00022989"/>
    </source>
</evidence>
<evidence type="ECO:0000256" key="1">
    <source>
        <dbReference type="ARBA" id="ARBA00004141"/>
    </source>
</evidence>